<evidence type="ECO:0000256" key="2">
    <source>
        <dbReference type="ARBA" id="ARBA00022448"/>
    </source>
</evidence>
<evidence type="ECO:0000259" key="5">
    <source>
        <dbReference type="PROSITE" id="PS50943"/>
    </source>
</evidence>
<dbReference type="CDD" id="cd00093">
    <property type="entry name" value="HTH_XRE"/>
    <property type="match status" value="1"/>
</dbReference>
<keyword evidence="2" id="KW-0813">Transport</keyword>
<dbReference type="Pfam" id="PF03480">
    <property type="entry name" value="DctP"/>
    <property type="match status" value="1"/>
</dbReference>
<dbReference type="GO" id="GO:0003677">
    <property type="term" value="F:DNA binding"/>
    <property type="evidence" value="ECO:0007669"/>
    <property type="project" value="InterPro"/>
</dbReference>
<feature type="compositionally biased region" description="Polar residues" evidence="4">
    <location>
        <begin position="1"/>
        <end position="12"/>
    </location>
</feature>
<dbReference type="AlphaFoldDB" id="A0A1Y6BF05"/>
<dbReference type="STRING" id="560819.SAMN05428998_102138"/>
<dbReference type="EMBL" id="FWZX01000002">
    <property type="protein sequence ID" value="SME98046.1"/>
    <property type="molecule type" value="Genomic_DNA"/>
</dbReference>
<dbReference type="Gene3D" id="1.10.260.40">
    <property type="entry name" value="lambda repressor-like DNA-binding domains"/>
    <property type="match status" value="1"/>
</dbReference>
<sequence length="411" mass="45180">MGNPAGEQTSQAMAEGSATGLAPVPPAHSEAEIQRSVGARIRELRLSLSMKSVELARQAGISQSQLSKIETGKATLSIKVLSRLCEVLNRPLYYLFQNEENVPRVLGTLSTVEGPERLAFSWFAEELERRTEGRISLIPLSASQLGSGTDQVQRLAEGVIDMFIEDLSHYSPLAPPLGFLAVPYSFASFEHLRAFLTSRHFDEAVRRPLLDHNIRLLNTRWSWRRGIELALVGRETVIQPRDVRGRRVRVPDSGPAAAFWARLGATPVVMPWHEVGQALAREQIDLLPTHKTHITPLGLCRHARYVTLLGDISMAIGVAVNEAKFQALPPTVQDAVVGTSMEAGERFTSRVIEAEKDNEVRNIAENDAVYLKVNLKPWQAAAAKAREDLVGRGILDRATLAAIEACRPAAS</sequence>
<protein>
    <submittedName>
        <fullName evidence="6">TRAP-type C4-dicarboxylate transport system, substrate-binding protein</fullName>
    </submittedName>
</protein>
<keyword evidence="3" id="KW-0732">Signal</keyword>
<evidence type="ECO:0000313" key="6">
    <source>
        <dbReference type="EMBL" id="SME98046.1"/>
    </source>
</evidence>
<dbReference type="GO" id="GO:0055085">
    <property type="term" value="P:transmembrane transport"/>
    <property type="evidence" value="ECO:0007669"/>
    <property type="project" value="InterPro"/>
</dbReference>
<dbReference type="Proteomes" id="UP000192917">
    <property type="component" value="Unassembled WGS sequence"/>
</dbReference>
<proteinExistence type="inferred from homology"/>
<dbReference type="InterPro" id="IPR038404">
    <property type="entry name" value="TRAP_DctP_sf"/>
</dbReference>
<dbReference type="InterPro" id="IPR010982">
    <property type="entry name" value="Lambda_DNA-bd_dom_sf"/>
</dbReference>
<feature type="region of interest" description="Disordered" evidence="4">
    <location>
        <begin position="1"/>
        <end position="27"/>
    </location>
</feature>
<dbReference type="InterPro" id="IPR001387">
    <property type="entry name" value="Cro/C1-type_HTH"/>
</dbReference>
<gene>
    <name evidence="6" type="ORF">SAMN05428998_102138</name>
</gene>
<dbReference type="InterPro" id="IPR018389">
    <property type="entry name" value="DctP_fam"/>
</dbReference>
<reference evidence="6 7" key="1">
    <citation type="submission" date="2017-04" db="EMBL/GenBank/DDBJ databases">
        <authorList>
            <person name="Afonso C.L."/>
            <person name="Miller P.J."/>
            <person name="Scott M.A."/>
            <person name="Spackman E."/>
            <person name="Goraichik I."/>
            <person name="Dimitrov K.M."/>
            <person name="Suarez D.L."/>
            <person name="Swayne D.E."/>
        </authorList>
    </citation>
    <scope>NUCLEOTIDE SEQUENCE [LARGE SCALE GENOMIC DNA]</scope>
    <source>
        <strain evidence="6 7">USBA 355</strain>
    </source>
</reference>
<evidence type="ECO:0000256" key="1">
    <source>
        <dbReference type="ARBA" id="ARBA00009023"/>
    </source>
</evidence>
<accession>A0A1Y6BF05</accession>
<dbReference type="PANTHER" id="PTHR33376">
    <property type="match status" value="1"/>
</dbReference>
<dbReference type="PROSITE" id="PS50943">
    <property type="entry name" value="HTH_CROC1"/>
    <property type="match status" value="1"/>
</dbReference>
<keyword evidence="7" id="KW-1185">Reference proteome</keyword>
<comment type="similarity">
    <text evidence="1">Belongs to the bacterial solute-binding protein 7 family.</text>
</comment>
<dbReference type="Pfam" id="PF01381">
    <property type="entry name" value="HTH_3"/>
    <property type="match status" value="1"/>
</dbReference>
<evidence type="ECO:0000313" key="7">
    <source>
        <dbReference type="Proteomes" id="UP000192917"/>
    </source>
</evidence>
<name>A0A1Y6BF05_9PROT</name>
<dbReference type="Gene3D" id="3.40.190.170">
    <property type="entry name" value="Bacterial extracellular solute-binding protein, family 7"/>
    <property type="match status" value="1"/>
</dbReference>
<evidence type="ECO:0000256" key="3">
    <source>
        <dbReference type="ARBA" id="ARBA00022729"/>
    </source>
</evidence>
<evidence type="ECO:0000256" key="4">
    <source>
        <dbReference type="SAM" id="MobiDB-lite"/>
    </source>
</evidence>
<dbReference type="PANTHER" id="PTHR33376:SF7">
    <property type="entry name" value="C4-DICARBOXYLATE-BINDING PROTEIN DCTB"/>
    <property type="match status" value="1"/>
</dbReference>
<feature type="domain" description="HTH cro/C1-type" evidence="5">
    <location>
        <begin position="41"/>
        <end position="95"/>
    </location>
</feature>
<dbReference type="NCBIfam" id="NF037995">
    <property type="entry name" value="TRAP_S1"/>
    <property type="match status" value="1"/>
</dbReference>
<dbReference type="SUPFAM" id="SSF47413">
    <property type="entry name" value="lambda repressor-like DNA-binding domains"/>
    <property type="match status" value="1"/>
</dbReference>
<dbReference type="SMART" id="SM00530">
    <property type="entry name" value="HTH_XRE"/>
    <property type="match status" value="1"/>
</dbReference>
<organism evidence="6 7">
    <name type="scientific">Tistlia consotensis USBA 355</name>
    <dbReference type="NCBI Taxonomy" id="560819"/>
    <lineage>
        <taxon>Bacteria</taxon>
        <taxon>Pseudomonadati</taxon>
        <taxon>Pseudomonadota</taxon>
        <taxon>Alphaproteobacteria</taxon>
        <taxon>Rhodospirillales</taxon>
        <taxon>Rhodovibrionaceae</taxon>
        <taxon>Tistlia</taxon>
    </lineage>
</organism>